<dbReference type="InterPro" id="IPR050105">
    <property type="entry name" value="MoCo_biosynth_MoaA/MoaC"/>
</dbReference>
<dbReference type="CDD" id="cd01335">
    <property type="entry name" value="Radical_SAM"/>
    <property type="match status" value="1"/>
</dbReference>
<evidence type="ECO:0000256" key="4">
    <source>
        <dbReference type="ARBA" id="ARBA00022691"/>
    </source>
</evidence>
<dbReference type="InterPro" id="IPR013483">
    <property type="entry name" value="MoaA"/>
</dbReference>
<evidence type="ECO:0000313" key="14">
    <source>
        <dbReference type="EMBL" id="MFD1192369.1"/>
    </source>
</evidence>
<evidence type="ECO:0000256" key="6">
    <source>
        <dbReference type="ARBA" id="ARBA00022741"/>
    </source>
</evidence>
<evidence type="ECO:0000256" key="9">
    <source>
        <dbReference type="ARBA" id="ARBA00023134"/>
    </source>
</evidence>
<evidence type="ECO:0000256" key="3">
    <source>
        <dbReference type="ARBA" id="ARBA00022485"/>
    </source>
</evidence>
<feature type="domain" description="Radical SAM core" evidence="13">
    <location>
        <begin position="17"/>
        <end position="236"/>
    </location>
</feature>
<dbReference type="PANTHER" id="PTHR22960:SF0">
    <property type="entry name" value="MOLYBDENUM COFACTOR BIOSYNTHESIS PROTEIN 1"/>
    <property type="match status" value="1"/>
</dbReference>
<keyword evidence="15" id="KW-1185">Reference proteome</keyword>
<accession>A0ABW3T5B4</accession>
<dbReference type="PROSITE" id="PS51918">
    <property type="entry name" value="RADICAL_SAM"/>
    <property type="match status" value="1"/>
</dbReference>
<organism evidence="14 15">
    <name type="scientific">Phenylobacterium conjunctum</name>
    <dbReference type="NCBI Taxonomy" id="1298959"/>
    <lineage>
        <taxon>Bacteria</taxon>
        <taxon>Pseudomonadati</taxon>
        <taxon>Pseudomonadota</taxon>
        <taxon>Alphaproteobacteria</taxon>
        <taxon>Caulobacterales</taxon>
        <taxon>Caulobacteraceae</taxon>
        <taxon>Phenylobacterium</taxon>
    </lineage>
</organism>
<evidence type="ECO:0000256" key="5">
    <source>
        <dbReference type="ARBA" id="ARBA00022723"/>
    </source>
</evidence>
<evidence type="ECO:0000256" key="10">
    <source>
        <dbReference type="ARBA" id="ARBA00023150"/>
    </source>
</evidence>
<evidence type="ECO:0000313" key="15">
    <source>
        <dbReference type="Proteomes" id="UP001597216"/>
    </source>
</evidence>
<evidence type="ECO:0000256" key="7">
    <source>
        <dbReference type="ARBA" id="ARBA00023004"/>
    </source>
</evidence>
<dbReference type="Gene3D" id="3.20.20.70">
    <property type="entry name" value="Aldolase class I"/>
    <property type="match status" value="1"/>
</dbReference>
<dbReference type="RefSeq" id="WP_377354477.1">
    <property type="nucleotide sequence ID" value="NZ_JBHTLQ010000053.1"/>
</dbReference>
<dbReference type="PROSITE" id="PS01305">
    <property type="entry name" value="MOAA_NIFB_PQQE"/>
    <property type="match status" value="1"/>
</dbReference>
<reference evidence="15" key="1">
    <citation type="journal article" date="2019" name="Int. J. Syst. Evol. Microbiol.">
        <title>The Global Catalogue of Microorganisms (GCM) 10K type strain sequencing project: providing services to taxonomists for standard genome sequencing and annotation.</title>
        <authorList>
            <consortium name="The Broad Institute Genomics Platform"/>
            <consortium name="The Broad Institute Genome Sequencing Center for Infectious Disease"/>
            <person name="Wu L."/>
            <person name="Ma J."/>
        </authorList>
    </citation>
    <scope>NUCLEOTIDE SEQUENCE [LARGE SCALE GENOMIC DNA]</scope>
    <source>
        <strain evidence="15">CCUG 55074</strain>
    </source>
</reference>
<evidence type="ECO:0000259" key="13">
    <source>
        <dbReference type="PROSITE" id="PS51918"/>
    </source>
</evidence>
<comment type="caution">
    <text evidence="14">The sequence shown here is derived from an EMBL/GenBank/DDBJ whole genome shotgun (WGS) entry which is preliminary data.</text>
</comment>
<dbReference type="InterPro" id="IPR058240">
    <property type="entry name" value="rSAM_sf"/>
</dbReference>
<dbReference type="SFLD" id="SFLDG01386">
    <property type="entry name" value="main_SPASM_domain-containing"/>
    <property type="match status" value="1"/>
</dbReference>
<evidence type="ECO:0000256" key="11">
    <source>
        <dbReference type="ARBA" id="ARBA00023239"/>
    </source>
</evidence>
<keyword evidence="5" id="KW-0479">Metal-binding</keyword>
<dbReference type="InterPro" id="IPR000385">
    <property type="entry name" value="MoaA_NifB_PqqE_Fe-S-bd_CS"/>
</dbReference>
<feature type="non-terminal residue" evidence="14">
    <location>
        <position position="265"/>
    </location>
</feature>
<dbReference type="SFLD" id="SFLDG01067">
    <property type="entry name" value="SPASM/twitch_domain_containing"/>
    <property type="match status" value="1"/>
</dbReference>
<dbReference type="EMBL" id="JBHTLQ010000053">
    <property type="protein sequence ID" value="MFD1192369.1"/>
    <property type="molecule type" value="Genomic_DNA"/>
</dbReference>
<keyword evidence="9" id="KW-0342">GTP-binding</keyword>
<dbReference type="PANTHER" id="PTHR22960">
    <property type="entry name" value="MOLYBDOPTERIN COFACTOR SYNTHESIS PROTEIN A"/>
    <property type="match status" value="1"/>
</dbReference>
<evidence type="ECO:0000256" key="2">
    <source>
        <dbReference type="ARBA" id="ARBA00012167"/>
    </source>
</evidence>
<dbReference type="GO" id="GO:0061798">
    <property type="term" value="F:GTP 3',8'-cyclase activity"/>
    <property type="evidence" value="ECO:0007669"/>
    <property type="project" value="UniProtKB-EC"/>
</dbReference>
<dbReference type="SMART" id="SM00729">
    <property type="entry name" value="Elp3"/>
    <property type="match status" value="1"/>
</dbReference>
<evidence type="ECO:0000256" key="8">
    <source>
        <dbReference type="ARBA" id="ARBA00023014"/>
    </source>
</evidence>
<dbReference type="InterPro" id="IPR006638">
    <property type="entry name" value="Elp3/MiaA/NifB-like_rSAM"/>
</dbReference>
<evidence type="ECO:0000256" key="1">
    <source>
        <dbReference type="ARBA" id="ARBA00001966"/>
    </source>
</evidence>
<keyword evidence="11 14" id="KW-0456">Lyase</keyword>
<dbReference type="InterPro" id="IPR013785">
    <property type="entry name" value="Aldolase_TIM"/>
</dbReference>
<gene>
    <name evidence="14" type="primary">moaA</name>
    <name evidence="14" type="ORF">ACFQ27_17405</name>
</gene>
<dbReference type="EC" id="4.1.99.22" evidence="2"/>
<keyword evidence="10" id="KW-0501">Molybdenum cofactor biosynthesis</keyword>
<dbReference type="InterPro" id="IPR007197">
    <property type="entry name" value="rSAM"/>
</dbReference>
<dbReference type="InterPro" id="IPR010505">
    <property type="entry name" value="MoaA_twitch"/>
</dbReference>
<dbReference type="Proteomes" id="UP001597216">
    <property type="component" value="Unassembled WGS sequence"/>
</dbReference>
<keyword evidence="3" id="KW-0004">4Fe-4S</keyword>
<proteinExistence type="predicted"/>
<dbReference type="Pfam" id="PF06463">
    <property type="entry name" value="Mob_synth_C"/>
    <property type="match status" value="1"/>
</dbReference>
<comment type="catalytic activity">
    <reaction evidence="12">
        <text>GTP + AH2 + S-adenosyl-L-methionine = (8S)-3',8-cyclo-7,8-dihydroguanosine 5'-triphosphate + 5'-deoxyadenosine + L-methionine + A + H(+)</text>
        <dbReference type="Rhea" id="RHEA:49576"/>
        <dbReference type="ChEBI" id="CHEBI:13193"/>
        <dbReference type="ChEBI" id="CHEBI:15378"/>
        <dbReference type="ChEBI" id="CHEBI:17319"/>
        <dbReference type="ChEBI" id="CHEBI:17499"/>
        <dbReference type="ChEBI" id="CHEBI:37565"/>
        <dbReference type="ChEBI" id="CHEBI:57844"/>
        <dbReference type="ChEBI" id="CHEBI:59789"/>
        <dbReference type="ChEBI" id="CHEBI:131766"/>
        <dbReference type="EC" id="4.1.99.22"/>
    </reaction>
</comment>
<dbReference type="Pfam" id="PF04055">
    <property type="entry name" value="Radical_SAM"/>
    <property type="match status" value="1"/>
</dbReference>
<keyword evidence="7" id="KW-0408">Iron</keyword>
<keyword evidence="8" id="KW-0411">Iron-sulfur</keyword>
<comment type="cofactor">
    <cofactor evidence="1">
        <name>[4Fe-4S] cluster</name>
        <dbReference type="ChEBI" id="CHEBI:49883"/>
    </cofactor>
</comment>
<evidence type="ECO:0000256" key="12">
    <source>
        <dbReference type="ARBA" id="ARBA00048697"/>
    </source>
</evidence>
<protein>
    <recommendedName>
        <fullName evidence="2">GTP 3',8-cyclase</fullName>
        <ecNumber evidence="2">4.1.99.22</ecNumber>
    </recommendedName>
</protein>
<sequence>MTPYDASSPPRPALIDGFGRTVTYLRVSVTDRCDLRCVYCMAEHMTFLPKKEVLTLEELDRIASAFVGLGVRKLRITGGEPLVRKGVMDLIGSLGRHLRSGALDELTLTTNGTRLAEFAKGLAEAGVRRVNVSLDTLKPELFRTLTRGGQLAQVIAGIDAAQAAGLKVKINAVALKDDNADELPELITWAHGRGCDMTLIEAMPLGEIEVDRTDQFLSLKDVRRELESFWTLSDIDHQTGGPARYVRVAETGGRLGFITPLSHNF</sequence>
<dbReference type="SUPFAM" id="SSF102114">
    <property type="entry name" value="Radical SAM enzymes"/>
    <property type="match status" value="1"/>
</dbReference>
<keyword evidence="4" id="KW-0949">S-adenosyl-L-methionine</keyword>
<dbReference type="NCBIfam" id="TIGR02666">
    <property type="entry name" value="moaA"/>
    <property type="match status" value="1"/>
</dbReference>
<keyword evidence="6" id="KW-0547">Nucleotide-binding</keyword>
<dbReference type="SFLD" id="SFLDS00029">
    <property type="entry name" value="Radical_SAM"/>
    <property type="match status" value="1"/>
</dbReference>
<name>A0ABW3T5B4_9CAUL</name>